<evidence type="ECO:0000256" key="4">
    <source>
        <dbReference type="ARBA" id="ARBA00022989"/>
    </source>
</evidence>
<keyword evidence="8" id="KW-1185">Reference proteome</keyword>
<gene>
    <name evidence="7" type="ORF">Rhopal_002135-T1</name>
</gene>
<evidence type="ECO:0000256" key="5">
    <source>
        <dbReference type="ARBA" id="ARBA00023136"/>
    </source>
</evidence>
<name>A0AAV5G993_9BASI</name>
<accession>A0AAV5G993</accession>
<evidence type="ECO:0008006" key="9">
    <source>
        <dbReference type="Google" id="ProtNLM"/>
    </source>
</evidence>
<comment type="caution">
    <text evidence="7">The sequence shown here is derived from an EMBL/GenBank/DDBJ whole genome shotgun (WGS) entry which is preliminary data.</text>
</comment>
<proteinExistence type="inferred from homology"/>
<keyword evidence="5" id="KW-0472">Membrane</keyword>
<dbReference type="InterPro" id="IPR007248">
    <property type="entry name" value="Mpv17_PMP22"/>
</dbReference>
<organism evidence="7 8">
    <name type="scientific">Rhodotorula paludigena</name>
    <dbReference type="NCBI Taxonomy" id="86838"/>
    <lineage>
        <taxon>Eukaryota</taxon>
        <taxon>Fungi</taxon>
        <taxon>Dikarya</taxon>
        <taxon>Basidiomycota</taxon>
        <taxon>Pucciniomycotina</taxon>
        <taxon>Microbotryomycetes</taxon>
        <taxon>Sporidiobolales</taxon>
        <taxon>Sporidiobolaceae</taxon>
        <taxon>Rhodotorula</taxon>
    </lineage>
</organism>
<protein>
    <recommendedName>
        <fullName evidence="9">Protein SYM1</fullName>
    </recommendedName>
</protein>
<comment type="subcellular location">
    <subcellularLocation>
        <location evidence="1">Membrane</location>
        <topology evidence="1">Multi-pass membrane protein</topology>
    </subcellularLocation>
</comment>
<keyword evidence="4" id="KW-1133">Transmembrane helix</keyword>
<comment type="similarity">
    <text evidence="2 6">Belongs to the peroxisomal membrane protein PXMP2/4 family.</text>
</comment>
<dbReference type="GO" id="GO:0005739">
    <property type="term" value="C:mitochondrion"/>
    <property type="evidence" value="ECO:0007669"/>
    <property type="project" value="TreeGrafter"/>
</dbReference>
<evidence type="ECO:0000256" key="6">
    <source>
        <dbReference type="RuleBase" id="RU363053"/>
    </source>
</evidence>
<sequence length="192" mass="20861">MSALLRAYNSALIRRPYATGAASAAVLFGTGDILAQQGIEKRGSNHDYLRTLRLAGYGGLVFAPIVTRVYGGLERIVFQSKVATTAARVAVDQLLLTPVMLTVFFTTQSLLEMKGFGEAKRRMQSSWWPTLKTNWSVWAPVQVANFSIVPAHLRLLTVNVVSLFWNAYLSYANAQAGPGKEPAVKEALGTAA</sequence>
<dbReference type="Proteomes" id="UP001342314">
    <property type="component" value="Unassembled WGS sequence"/>
</dbReference>
<dbReference type="Pfam" id="PF04117">
    <property type="entry name" value="Mpv17_PMP22"/>
    <property type="match status" value="1"/>
</dbReference>
<reference evidence="7 8" key="1">
    <citation type="submission" date="2021-12" db="EMBL/GenBank/DDBJ databases">
        <title>High titer production of polyol ester of fatty acids by Rhodotorula paludigena BS15 towards product separation-free biomass refinery.</title>
        <authorList>
            <person name="Mano J."/>
            <person name="Ono H."/>
            <person name="Tanaka T."/>
            <person name="Naito K."/>
            <person name="Sushida H."/>
            <person name="Ike M."/>
            <person name="Tokuyasu K."/>
            <person name="Kitaoka M."/>
        </authorList>
    </citation>
    <scope>NUCLEOTIDE SEQUENCE [LARGE SCALE GENOMIC DNA]</scope>
    <source>
        <strain evidence="7 8">BS15</strain>
    </source>
</reference>
<dbReference type="GO" id="GO:0016020">
    <property type="term" value="C:membrane"/>
    <property type="evidence" value="ECO:0007669"/>
    <property type="project" value="UniProtKB-SubCell"/>
</dbReference>
<evidence type="ECO:0000313" key="7">
    <source>
        <dbReference type="EMBL" id="GJN89161.1"/>
    </source>
</evidence>
<evidence type="ECO:0000256" key="1">
    <source>
        <dbReference type="ARBA" id="ARBA00004141"/>
    </source>
</evidence>
<dbReference type="PANTHER" id="PTHR11266">
    <property type="entry name" value="PEROXISOMAL MEMBRANE PROTEIN 2, PXMP2 MPV17"/>
    <property type="match status" value="1"/>
</dbReference>
<dbReference type="EMBL" id="BQKY01000004">
    <property type="protein sequence ID" value="GJN89161.1"/>
    <property type="molecule type" value="Genomic_DNA"/>
</dbReference>
<evidence type="ECO:0000256" key="3">
    <source>
        <dbReference type="ARBA" id="ARBA00022692"/>
    </source>
</evidence>
<keyword evidence="3" id="KW-0812">Transmembrane</keyword>
<dbReference type="AlphaFoldDB" id="A0AAV5G993"/>
<dbReference type="PANTHER" id="PTHR11266:SF17">
    <property type="entry name" value="PROTEIN MPV17"/>
    <property type="match status" value="1"/>
</dbReference>
<evidence type="ECO:0000256" key="2">
    <source>
        <dbReference type="ARBA" id="ARBA00006824"/>
    </source>
</evidence>
<evidence type="ECO:0000313" key="8">
    <source>
        <dbReference type="Proteomes" id="UP001342314"/>
    </source>
</evidence>